<organism evidence="1 2">
    <name type="scientific">Pseudidiomarina indica</name>
    <dbReference type="NCBI Taxonomy" id="1159017"/>
    <lineage>
        <taxon>Bacteria</taxon>
        <taxon>Pseudomonadati</taxon>
        <taxon>Pseudomonadota</taxon>
        <taxon>Gammaproteobacteria</taxon>
        <taxon>Alteromonadales</taxon>
        <taxon>Idiomarinaceae</taxon>
        <taxon>Pseudidiomarina</taxon>
    </lineage>
</organism>
<keyword evidence="2" id="KW-1185">Reference proteome</keyword>
<proteinExistence type="predicted"/>
<dbReference type="AlphaFoldDB" id="A0A1G6DZL8"/>
<dbReference type="OrthoDB" id="9813050at2"/>
<gene>
    <name evidence="1" type="ORF">SAMN02927930_01961</name>
</gene>
<protein>
    <submittedName>
        <fullName evidence="1">Abi-like protein</fullName>
    </submittedName>
</protein>
<dbReference type="RefSeq" id="WP_092593871.1">
    <property type="nucleotide sequence ID" value="NZ_FMXN01000014.1"/>
</dbReference>
<dbReference type="InterPro" id="IPR011664">
    <property type="entry name" value="Abi_system_AbiD/AbiF-like"/>
</dbReference>
<reference evidence="2" key="1">
    <citation type="submission" date="2016-10" db="EMBL/GenBank/DDBJ databases">
        <authorList>
            <person name="Varghese N."/>
            <person name="Submissions S."/>
        </authorList>
    </citation>
    <scope>NUCLEOTIDE SEQUENCE [LARGE SCALE GENOMIC DNA]</scope>
    <source>
        <strain evidence="2">CGMCC 1.10824</strain>
    </source>
</reference>
<sequence>MRPTNLQETFSALSTPRINAYKVFFGSTLCDDQIFGCYQWNEALSHSMFKLISLIEIIMRNRMHSALSVRYFNQQKKVVENFKDRQWTKSASATIGHQSSCNWYNSEINNSFILNKKGLNNIHSVTHHGRNGRPLAGSRSPSADDVVSSLTFGFWSSLVEKCPDIDWPNTLSQIYPNHRVSKSNQWNSNIEQTKLSYRLELIRNFRNRVAHHEPIWKLGNLLSEQPPMSNGQLNTHGSRTILDSSPSTPKQSIRRLRSIYSRHTELLRWMSQEIYDDYNNSSLHKQILWLCSEDGLEAHLNRATEDFPSLKTAKFKRELSSIIKTKKSAYLFKNGRNLLAVHHIA</sequence>
<dbReference type="EMBL" id="FMXN01000014">
    <property type="protein sequence ID" value="SDB50215.1"/>
    <property type="molecule type" value="Genomic_DNA"/>
</dbReference>
<accession>A0A1G6DZL8</accession>
<dbReference type="Proteomes" id="UP000199626">
    <property type="component" value="Unassembled WGS sequence"/>
</dbReference>
<dbReference type="STRING" id="1159017.SAMN02927930_01961"/>
<name>A0A1G6DZL8_9GAMM</name>
<dbReference type="Pfam" id="PF07751">
    <property type="entry name" value="Abi_2"/>
    <property type="match status" value="1"/>
</dbReference>
<evidence type="ECO:0000313" key="2">
    <source>
        <dbReference type="Proteomes" id="UP000199626"/>
    </source>
</evidence>
<evidence type="ECO:0000313" key="1">
    <source>
        <dbReference type="EMBL" id="SDB50215.1"/>
    </source>
</evidence>